<proteinExistence type="predicted"/>
<evidence type="ECO:0000313" key="5">
    <source>
        <dbReference type="EMBL" id="TSH99217.1"/>
    </source>
</evidence>
<evidence type="ECO:0000256" key="2">
    <source>
        <dbReference type="ARBA" id="ARBA00022741"/>
    </source>
</evidence>
<dbReference type="GO" id="GO:0005524">
    <property type="term" value="F:ATP binding"/>
    <property type="evidence" value="ECO:0007669"/>
    <property type="project" value="UniProtKB-KW"/>
</dbReference>
<dbReference type="InterPro" id="IPR051120">
    <property type="entry name" value="ABC_AA/LPS_Transport"/>
</dbReference>
<organism evidence="5 6">
    <name type="scientific">Verticiella sediminum</name>
    <dbReference type="NCBI Taxonomy" id="1247510"/>
    <lineage>
        <taxon>Bacteria</taxon>
        <taxon>Pseudomonadati</taxon>
        <taxon>Pseudomonadota</taxon>
        <taxon>Betaproteobacteria</taxon>
        <taxon>Burkholderiales</taxon>
        <taxon>Alcaligenaceae</taxon>
        <taxon>Verticiella</taxon>
    </lineage>
</organism>
<dbReference type="InterPro" id="IPR032823">
    <property type="entry name" value="BCA_ABC_TP_C"/>
</dbReference>
<feature type="domain" description="ABC transporter" evidence="4">
    <location>
        <begin position="6"/>
        <end position="253"/>
    </location>
</feature>
<dbReference type="Gene3D" id="3.40.50.300">
    <property type="entry name" value="P-loop containing nucleotide triphosphate hydrolases"/>
    <property type="match status" value="1"/>
</dbReference>
<dbReference type="FunFam" id="3.40.50.300:FF:000421">
    <property type="entry name" value="Branched-chain amino acid ABC transporter ATP-binding protein"/>
    <property type="match status" value="1"/>
</dbReference>
<evidence type="ECO:0000256" key="1">
    <source>
        <dbReference type="ARBA" id="ARBA00022448"/>
    </source>
</evidence>
<keyword evidence="6" id="KW-1185">Reference proteome</keyword>
<evidence type="ECO:0000256" key="3">
    <source>
        <dbReference type="ARBA" id="ARBA00022840"/>
    </source>
</evidence>
<protein>
    <submittedName>
        <fullName evidence="5">ABC transporter ATP-binding protein</fullName>
    </submittedName>
</protein>
<dbReference type="GO" id="GO:0016887">
    <property type="term" value="F:ATP hydrolysis activity"/>
    <property type="evidence" value="ECO:0007669"/>
    <property type="project" value="InterPro"/>
</dbReference>
<dbReference type="GO" id="GO:0005886">
    <property type="term" value="C:plasma membrane"/>
    <property type="evidence" value="ECO:0007669"/>
    <property type="project" value="TreeGrafter"/>
</dbReference>
<dbReference type="RefSeq" id="WP_143946126.1">
    <property type="nucleotide sequence ID" value="NZ_BAABMB010000001.1"/>
</dbReference>
<evidence type="ECO:0000259" key="4">
    <source>
        <dbReference type="PROSITE" id="PS50893"/>
    </source>
</evidence>
<dbReference type="InterPro" id="IPR003439">
    <property type="entry name" value="ABC_transporter-like_ATP-bd"/>
</dbReference>
<dbReference type="AlphaFoldDB" id="A0A556B1Z8"/>
<dbReference type="PANTHER" id="PTHR45772">
    <property type="entry name" value="CONSERVED COMPONENT OF ABC TRANSPORTER FOR NATURAL AMINO ACIDS-RELATED"/>
    <property type="match status" value="1"/>
</dbReference>
<keyword evidence="1" id="KW-0813">Transport</keyword>
<dbReference type="Proteomes" id="UP000318405">
    <property type="component" value="Unassembled WGS sequence"/>
</dbReference>
<dbReference type="SUPFAM" id="SSF52540">
    <property type="entry name" value="P-loop containing nucleoside triphosphate hydrolases"/>
    <property type="match status" value="1"/>
</dbReference>
<evidence type="ECO:0000313" key="6">
    <source>
        <dbReference type="Proteomes" id="UP000318405"/>
    </source>
</evidence>
<dbReference type="PROSITE" id="PS50893">
    <property type="entry name" value="ABC_TRANSPORTER_2"/>
    <property type="match status" value="1"/>
</dbReference>
<dbReference type="CDD" id="cd03219">
    <property type="entry name" value="ABC_Mj1267_LivG_branched"/>
    <property type="match status" value="1"/>
</dbReference>
<accession>A0A556B1Z8</accession>
<dbReference type="EMBL" id="VLTJ01000001">
    <property type="protein sequence ID" value="TSH99217.1"/>
    <property type="molecule type" value="Genomic_DNA"/>
</dbReference>
<dbReference type="OrthoDB" id="4350300at2"/>
<comment type="caution">
    <text evidence="5">The sequence shown here is derived from an EMBL/GenBank/DDBJ whole genome shotgun (WGS) entry which is preliminary data.</text>
</comment>
<sequence>MPEMLLEVERVSMRFGGLQALAELSFVQQAGSIQGLIGPNGAGKSTLFNVIAGVNPPTGGHVRFRGQAIERLPAYQRIRLGIARTFQNLQIFRDLTVLENVMVGCHSRFHGGMFAAMLRTPRMRAEEARMRDIAYDKLELLGMAHKAGIQAGALSFGEAKILEIARALAGEPTLLLLDEPVAGVPHGEVAQVADVIRRVNAQGTAILLVEHNMRFVMGLCAHIVVLNHGCKIAEGDTRTVRTHPDVLRAYLGAEETEHA</sequence>
<gene>
    <name evidence="5" type="ORF">FOZ76_00340</name>
</gene>
<reference evidence="5 6" key="1">
    <citation type="submission" date="2019-07" db="EMBL/GenBank/DDBJ databases">
        <title>Qingshengfaniella alkalisoli gen. nov., sp. nov., isolated from saline soil.</title>
        <authorList>
            <person name="Xu L."/>
            <person name="Huang X.-X."/>
            <person name="Sun J.-Q."/>
        </authorList>
    </citation>
    <scope>NUCLEOTIDE SEQUENCE [LARGE SCALE GENOMIC DNA]</scope>
    <source>
        <strain evidence="5 6">DSM 27279</strain>
    </source>
</reference>
<dbReference type="Pfam" id="PF00005">
    <property type="entry name" value="ABC_tran"/>
    <property type="match status" value="1"/>
</dbReference>
<dbReference type="InterPro" id="IPR027417">
    <property type="entry name" value="P-loop_NTPase"/>
</dbReference>
<dbReference type="PANTHER" id="PTHR45772:SF2">
    <property type="entry name" value="ABC TRANSPORTER ATP-BINDING PROTEIN"/>
    <property type="match status" value="1"/>
</dbReference>
<name>A0A556B1Z8_9BURK</name>
<dbReference type="Pfam" id="PF12399">
    <property type="entry name" value="BCA_ABC_TP_C"/>
    <property type="match status" value="1"/>
</dbReference>
<keyword evidence="3 5" id="KW-0067">ATP-binding</keyword>
<keyword evidence="2" id="KW-0547">Nucleotide-binding</keyword>